<gene>
    <name evidence="2" type="ORF">KBTEX_02325</name>
</gene>
<evidence type="ECO:0000256" key="1">
    <source>
        <dbReference type="SAM" id="MobiDB-lite"/>
    </source>
</evidence>
<dbReference type="AlphaFoldDB" id="A0A5B8RBB9"/>
<protein>
    <submittedName>
        <fullName evidence="2">Uncharacterized protein</fullName>
    </submittedName>
</protein>
<name>A0A5B8RBB9_9ZZZZ</name>
<dbReference type="Gene3D" id="2.40.128.640">
    <property type="match status" value="1"/>
</dbReference>
<proteinExistence type="predicted"/>
<feature type="region of interest" description="Disordered" evidence="1">
    <location>
        <begin position="154"/>
        <end position="173"/>
    </location>
</feature>
<dbReference type="InterPro" id="IPR007298">
    <property type="entry name" value="Cu-R_lipoprotein_NlpE"/>
</dbReference>
<reference evidence="2" key="1">
    <citation type="submission" date="2019-06" db="EMBL/GenBank/DDBJ databases">
        <authorList>
            <person name="Murdoch R.W."/>
            <person name="Fathepure B."/>
        </authorList>
    </citation>
    <scope>NUCLEOTIDE SEQUENCE</scope>
</reference>
<organism evidence="2">
    <name type="scientific">uncultured organism</name>
    <dbReference type="NCBI Taxonomy" id="155900"/>
    <lineage>
        <taxon>unclassified sequences</taxon>
        <taxon>environmental samples</taxon>
    </lineage>
</organism>
<accession>A0A5B8RBB9</accession>
<dbReference type="Pfam" id="PF04170">
    <property type="entry name" value="NlpE"/>
    <property type="match status" value="1"/>
</dbReference>
<sequence length="173" mass="18913">MQTHDTEQSRRLTALLTMAMLVVLAGCSTPPPRSGPAFKPAERFVGTLPCEDCGGIRTDLVIHRDPETGRPSGFLLNRERIDAAGGERTSSAWGSWEVARPAEGKTPARYHMTPEIGRELYYERRSNGALQPVSTQGERLTGADGRAVVLEPRPVRFPPTTATAMQRPDTAED</sequence>
<dbReference type="EMBL" id="MN079120">
    <property type="protein sequence ID" value="QEA05996.1"/>
    <property type="molecule type" value="Genomic_DNA"/>
</dbReference>
<evidence type="ECO:0000313" key="2">
    <source>
        <dbReference type="EMBL" id="QEA05996.1"/>
    </source>
</evidence>